<evidence type="ECO:0000313" key="4">
    <source>
        <dbReference type="EMBL" id="TWS18794.1"/>
    </source>
</evidence>
<feature type="domain" description="POTRA" evidence="3">
    <location>
        <begin position="20"/>
        <end position="108"/>
    </location>
</feature>
<comment type="subcellular location">
    <subcellularLocation>
        <location evidence="1">Membrane</location>
    </subcellularLocation>
</comment>
<keyword evidence="2" id="KW-0472">Membrane</keyword>
<dbReference type="PROSITE" id="PS51779">
    <property type="entry name" value="POTRA"/>
    <property type="match status" value="2"/>
</dbReference>
<dbReference type="InterPro" id="IPR034746">
    <property type="entry name" value="POTRA"/>
</dbReference>
<sequence>IELPRNRAELQFEISEGRTGQIKKINFTGNENISDSKLLRQMRVRESGLRTIFSSGDRYDPYTIQEELDQVQQYYRNNGYLKAEVNYSSATISPNQDTIYLDIDIHEGKKYHFGDFTVVGNYPSVDKEELLSLVDIKPGSLYRAKTVEATVKALQDRLGNEGYAQARVNAIPR</sequence>
<protein>
    <submittedName>
        <fullName evidence="4">Outer membrane protein assembly factor BamA</fullName>
    </submittedName>
</protein>
<dbReference type="Proteomes" id="UP000319792">
    <property type="component" value="Unassembled WGS sequence"/>
</dbReference>
<dbReference type="AlphaFoldDB" id="A0A5C5R8P1"/>
<name>A0A5C5R8P1_9ACTN</name>
<feature type="non-terminal residue" evidence="4">
    <location>
        <position position="173"/>
    </location>
</feature>
<feature type="non-terminal residue" evidence="4">
    <location>
        <position position="1"/>
    </location>
</feature>
<feature type="domain" description="POTRA" evidence="3">
    <location>
        <begin position="111"/>
        <end position="173"/>
    </location>
</feature>
<comment type="caution">
    <text evidence="4">The sequence shown here is derived from an EMBL/GenBank/DDBJ whole genome shotgun (WGS) entry which is preliminary data.</text>
</comment>
<gene>
    <name evidence="4" type="ORF">FK268_23890</name>
</gene>
<proteinExistence type="predicted"/>
<dbReference type="InterPro" id="IPR010827">
    <property type="entry name" value="BamA/TamA_POTRA"/>
</dbReference>
<evidence type="ECO:0000256" key="1">
    <source>
        <dbReference type="ARBA" id="ARBA00004370"/>
    </source>
</evidence>
<dbReference type="Gene3D" id="3.10.20.310">
    <property type="entry name" value="membrane protein fhac"/>
    <property type="match status" value="2"/>
</dbReference>
<evidence type="ECO:0000259" key="3">
    <source>
        <dbReference type="PROSITE" id="PS51779"/>
    </source>
</evidence>
<organism evidence="4 5">
    <name type="scientific">Tsukamurella sputi</name>
    <dbReference type="NCBI Taxonomy" id="2591848"/>
    <lineage>
        <taxon>Bacteria</taxon>
        <taxon>Bacillati</taxon>
        <taxon>Actinomycetota</taxon>
        <taxon>Actinomycetes</taxon>
        <taxon>Mycobacteriales</taxon>
        <taxon>Tsukamurellaceae</taxon>
        <taxon>Tsukamurella</taxon>
    </lineage>
</organism>
<accession>A0A5C5R8P1</accession>
<reference evidence="4 5" key="1">
    <citation type="submission" date="2019-08" db="EMBL/GenBank/DDBJ databases">
        <title>Tsukamurella conjunctivitidis sp. nov., Tsukamurella assacharolytica sp. nov. and Tsukamurella sputae sp. nov. isolated from patients with conjunctivitis, bacteraemia (lymphoma) and respiratory infection (sputum) in Hong Kong.</title>
        <authorList>
            <person name="Fok K.M.N."/>
            <person name="Fong J.Y.H."/>
        </authorList>
    </citation>
    <scope>NUCLEOTIDE SEQUENCE [LARGE SCALE GENOMIC DNA]</scope>
    <source>
        <strain evidence="4 5">HKU70</strain>
    </source>
</reference>
<dbReference type="GO" id="GO:0019867">
    <property type="term" value="C:outer membrane"/>
    <property type="evidence" value="ECO:0007669"/>
    <property type="project" value="InterPro"/>
</dbReference>
<keyword evidence="5" id="KW-1185">Reference proteome</keyword>
<dbReference type="Pfam" id="PF07244">
    <property type="entry name" value="POTRA"/>
    <property type="match status" value="2"/>
</dbReference>
<dbReference type="EMBL" id="VIGV01000218">
    <property type="protein sequence ID" value="TWS18794.1"/>
    <property type="molecule type" value="Genomic_DNA"/>
</dbReference>
<evidence type="ECO:0000313" key="5">
    <source>
        <dbReference type="Proteomes" id="UP000319792"/>
    </source>
</evidence>
<evidence type="ECO:0000256" key="2">
    <source>
        <dbReference type="ARBA" id="ARBA00023136"/>
    </source>
</evidence>